<evidence type="ECO:0008006" key="3">
    <source>
        <dbReference type="Google" id="ProtNLM"/>
    </source>
</evidence>
<proteinExistence type="predicted"/>
<sequence>MTIQDKNTATGELSYFETTLLLYLKESHPHMSGDREFIRSRADEAADAYECSIRNGLSVTQALEQSDAVLYRNLHFSGFDTVFEVVSEWFPEVPPEKRADFCLKMLSPAEVVFNKYPIDDRFEDSPSYRTLTIELTGFIQYYIEQYGI</sequence>
<accession>A0A1Y3YZB6</accession>
<organism evidence="1 2">
    <name type="scientific">Bacteroides clarus</name>
    <dbReference type="NCBI Taxonomy" id="626929"/>
    <lineage>
        <taxon>Bacteria</taxon>
        <taxon>Pseudomonadati</taxon>
        <taxon>Bacteroidota</taxon>
        <taxon>Bacteroidia</taxon>
        <taxon>Bacteroidales</taxon>
        <taxon>Bacteroidaceae</taxon>
        <taxon>Bacteroides</taxon>
    </lineage>
</organism>
<dbReference type="Gene3D" id="1.10.8.330">
    <property type="entry name" value="PG0816-like"/>
    <property type="match status" value="1"/>
</dbReference>
<gene>
    <name evidence="1" type="ORF">B5F97_01915</name>
</gene>
<dbReference type="EMBL" id="NFII01000001">
    <property type="protein sequence ID" value="OUO03195.1"/>
    <property type="molecule type" value="Genomic_DNA"/>
</dbReference>
<dbReference type="SUPFAM" id="SSF140753">
    <property type="entry name" value="PG0816-like"/>
    <property type="match status" value="1"/>
</dbReference>
<comment type="caution">
    <text evidence="1">The sequence shown here is derived from an EMBL/GenBank/DDBJ whole genome shotgun (WGS) entry which is preliminary data.</text>
</comment>
<protein>
    <recommendedName>
        <fullName evidence="3">DUF1896 domain-containing protein</fullName>
    </recommendedName>
</protein>
<name>A0A1Y3YZB6_9BACE</name>
<dbReference type="Proteomes" id="UP000195386">
    <property type="component" value="Unassembled WGS sequence"/>
</dbReference>
<dbReference type="InterPro" id="IPR036297">
    <property type="entry name" value="PG0816-like_sf"/>
</dbReference>
<dbReference type="InterPro" id="IPR015082">
    <property type="entry name" value="DUF1896"/>
</dbReference>
<dbReference type="AlphaFoldDB" id="A0A1Y3YZB6"/>
<dbReference type="RefSeq" id="WP_087425237.1">
    <property type="nucleotide sequence ID" value="NZ_NFII01000001.1"/>
</dbReference>
<reference evidence="2" key="1">
    <citation type="submission" date="2017-04" db="EMBL/GenBank/DDBJ databases">
        <title>Function of individual gut microbiota members based on whole genome sequencing of pure cultures obtained from chicken caecum.</title>
        <authorList>
            <person name="Medvecky M."/>
            <person name="Cejkova D."/>
            <person name="Polansky O."/>
            <person name="Karasova D."/>
            <person name="Kubasova T."/>
            <person name="Cizek A."/>
            <person name="Rychlik I."/>
        </authorList>
    </citation>
    <scope>NUCLEOTIDE SEQUENCE [LARGE SCALE GENOMIC DNA]</scope>
    <source>
        <strain evidence="2">An43</strain>
    </source>
</reference>
<evidence type="ECO:0000313" key="2">
    <source>
        <dbReference type="Proteomes" id="UP000195386"/>
    </source>
</evidence>
<evidence type="ECO:0000313" key="1">
    <source>
        <dbReference type="EMBL" id="OUO03195.1"/>
    </source>
</evidence>
<dbReference type="Pfam" id="PF08989">
    <property type="entry name" value="DUF1896"/>
    <property type="match status" value="1"/>
</dbReference>
<dbReference type="Gene3D" id="1.10.8.340">
    <property type="entry name" value="PG0816-like"/>
    <property type="match status" value="1"/>
</dbReference>